<dbReference type="AlphaFoldDB" id="A0ABD2Z440"/>
<evidence type="ECO:0000313" key="3">
    <source>
        <dbReference type="Proteomes" id="UP001630127"/>
    </source>
</evidence>
<name>A0ABD2Z440_9GENT</name>
<evidence type="ECO:0000313" key="2">
    <source>
        <dbReference type="EMBL" id="KAL3513157.1"/>
    </source>
</evidence>
<keyword evidence="3" id="KW-1185">Reference proteome</keyword>
<gene>
    <name evidence="2" type="ORF">ACH5RR_025874</name>
</gene>
<protein>
    <submittedName>
        <fullName evidence="2">Uncharacterized protein</fullName>
    </submittedName>
</protein>
<dbReference type="Proteomes" id="UP001630127">
    <property type="component" value="Unassembled WGS sequence"/>
</dbReference>
<dbReference type="EMBL" id="JBJUIK010000011">
    <property type="protein sequence ID" value="KAL3513157.1"/>
    <property type="molecule type" value="Genomic_DNA"/>
</dbReference>
<evidence type="ECO:0000256" key="1">
    <source>
        <dbReference type="SAM" id="SignalP"/>
    </source>
</evidence>
<feature type="chain" id="PRO_5044836194" evidence="1">
    <location>
        <begin position="20"/>
        <end position="187"/>
    </location>
</feature>
<proteinExistence type="predicted"/>
<comment type="caution">
    <text evidence="2">The sequence shown here is derived from an EMBL/GenBank/DDBJ whole genome shotgun (WGS) entry which is preliminary data.</text>
</comment>
<keyword evidence="1" id="KW-0732">Signal</keyword>
<feature type="signal peptide" evidence="1">
    <location>
        <begin position="1"/>
        <end position="19"/>
    </location>
</feature>
<reference evidence="2 3" key="1">
    <citation type="submission" date="2024-11" db="EMBL/GenBank/DDBJ databases">
        <title>A near-complete genome assembly of Cinchona calisaya.</title>
        <authorList>
            <person name="Lian D.C."/>
            <person name="Zhao X.W."/>
            <person name="Wei L."/>
        </authorList>
    </citation>
    <scope>NUCLEOTIDE SEQUENCE [LARGE SCALE GENOMIC DNA]</scope>
    <source>
        <tissue evidence="2">Nenye</tissue>
    </source>
</reference>
<sequence length="187" mass="21040">MSNALIIFNLFLLIPQLHLLRLPQNLLVDVVEDMALIAVVEAMLAVEVEDNNSIIKSVPQLDLCSNNTLSICLRTNSDLLMNLCRCRFIHLYVHRCLLDLLHMLSHHELCLLLIFLGLHLLVIFHQATHTAKSCKVTDDSFKSFNAMSLTDPSESNCYPDDSGATAHMTPTMVIFLSLLLIEARTKL</sequence>
<organism evidence="2 3">
    <name type="scientific">Cinchona calisaya</name>
    <dbReference type="NCBI Taxonomy" id="153742"/>
    <lineage>
        <taxon>Eukaryota</taxon>
        <taxon>Viridiplantae</taxon>
        <taxon>Streptophyta</taxon>
        <taxon>Embryophyta</taxon>
        <taxon>Tracheophyta</taxon>
        <taxon>Spermatophyta</taxon>
        <taxon>Magnoliopsida</taxon>
        <taxon>eudicotyledons</taxon>
        <taxon>Gunneridae</taxon>
        <taxon>Pentapetalae</taxon>
        <taxon>asterids</taxon>
        <taxon>lamiids</taxon>
        <taxon>Gentianales</taxon>
        <taxon>Rubiaceae</taxon>
        <taxon>Cinchonoideae</taxon>
        <taxon>Cinchoneae</taxon>
        <taxon>Cinchona</taxon>
    </lineage>
</organism>
<accession>A0ABD2Z440</accession>